<evidence type="ECO:0000256" key="13">
    <source>
        <dbReference type="SAM" id="Phobius"/>
    </source>
</evidence>
<gene>
    <name evidence="16" type="ORF">GMOD_00010169</name>
</gene>
<feature type="region of interest" description="Disordered" evidence="12">
    <location>
        <begin position="1275"/>
        <end position="1295"/>
    </location>
</feature>
<evidence type="ECO:0000313" key="17">
    <source>
        <dbReference type="Proteomes" id="UP000265663"/>
    </source>
</evidence>
<dbReference type="InterPro" id="IPR029070">
    <property type="entry name" value="Chitinase_insertion_sf"/>
</dbReference>
<dbReference type="Pfam" id="PF00704">
    <property type="entry name" value="Glyco_hydro_18"/>
    <property type="match status" value="1"/>
</dbReference>
<dbReference type="SMART" id="SM00270">
    <property type="entry name" value="ChtBD1"/>
    <property type="match status" value="2"/>
</dbReference>
<evidence type="ECO:0000256" key="12">
    <source>
        <dbReference type="SAM" id="MobiDB-lite"/>
    </source>
</evidence>
<keyword evidence="8 11" id="KW-0326">Glycosidase</keyword>
<keyword evidence="5 11" id="KW-0378">Hydrolase</keyword>
<dbReference type="InterPro" id="IPR001223">
    <property type="entry name" value="Glyco_hydro18_cat"/>
</dbReference>
<dbReference type="PROSITE" id="PS00026">
    <property type="entry name" value="CHIT_BIND_I_1"/>
    <property type="match status" value="1"/>
</dbReference>
<keyword evidence="10" id="KW-1015">Disulfide bond</keyword>
<feature type="domain" description="GH18" evidence="15">
    <location>
        <begin position="170"/>
        <end position="550"/>
    </location>
</feature>
<dbReference type="InterPro" id="IPR018371">
    <property type="entry name" value="Chitin-binding_1_CS"/>
</dbReference>
<keyword evidence="9" id="KW-0624">Polysaccharide degradation</keyword>
<feature type="disulfide bond" evidence="10">
    <location>
        <begin position="106"/>
        <end position="110"/>
    </location>
</feature>
<dbReference type="GO" id="GO:0006032">
    <property type="term" value="P:chitin catabolic process"/>
    <property type="evidence" value="ECO:0007669"/>
    <property type="project" value="UniProtKB-KW"/>
</dbReference>
<evidence type="ECO:0000256" key="9">
    <source>
        <dbReference type="ARBA" id="ARBA00023326"/>
    </source>
</evidence>
<evidence type="ECO:0000259" key="15">
    <source>
        <dbReference type="PROSITE" id="PS51910"/>
    </source>
</evidence>
<dbReference type="Proteomes" id="UP000265663">
    <property type="component" value="Unassembled WGS sequence"/>
</dbReference>
<feature type="disulfide bond" evidence="10">
    <location>
        <begin position="88"/>
        <end position="102"/>
    </location>
</feature>
<dbReference type="EC" id="3.2.1.14" evidence="3"/>
<evidence type="ECO:0000256" key="11">
    <source>
        <dbReference type="RuleBase" id="RU000489"/>
    </source>
</evidence>
<evidence type="ECO:0000313" key="16">
    <source>
        <dbReference type="EMBL" id="RMZ69757.1"/>
    </source>
</evidence>
<dbReference type="Pfam" id="PF00187">
    <property type="entry name" value="Chitin_bind_1"/>
    <property type="match status" value="1"/>
</dbReference>
<feature type="disulfide bond" evidence="10">
    <location>
        <begin position="132"/>
        <end position="146"/>
    </location>
</feature>
<dbReference type="PROSITE" id="PS01095">
    <property type="entry name" value="GH18_1"/>
    <property type="match status" value="1"/>
</dbReference>
<evidence type="ECO:0000256" key="7">
    <source>
        <dbReference type="ARBA" id="ARBA00023277"/>
    </source>
</evidence>
<dbReference type="SUPFAM" id="SSF51445">
    <property type="entry name" value="(Trans)glycosidases"/>
    <property type="match status" value="1"/>
</dbReference>
<protein>
    <recommendedName>
        <fullName evidence="3">chitinase</fullName>
        <ecNumber evidence="3">3.2.1.14</ecNumber>
    </recommendedName>
</protein>
<name>A0A3M7M5I0_9PLEO</name>
<proteinExistence type="inferred from homology"/>
<dbReference type="PANTHER" id="PTHR11177">
    <property type="entry name" value="CHITINASE"/>
    <property type="match status" value="1"/>
</dbReference>
<evidence type="ECO:0000256" key="3">
    <source>
        <dbReference type="ARBA" id="ARBA00012729"/>
    </source>
</evidence>
<sequence>MAGQTRLRPISLTLLFLGAFVLVIFQSYHSLTPKTIQSLQSNTLKTRDIALDTLSSEIFNNASHLRSRQAIDDDYTCAVGRPCKNGACCGASGNCGYGDTYCGAGCSSNCDATAECGKDAKIPGTTCPLNVCCSQYGFCGTTEKFCDSTCQSNCGTPTPPAGRNTEGVRNRVVGYYEAWSSSRKCHTMGPKGIPIDGLTHVNFAFASIEPGTYKVTTMDGSIPTSLFRDVADVASMKSGNSALQVFVSIGGWTFSDPGTATQPLFGEIAADATKRTTFANNVVAFMELYGFDGVDLDWEYPGADDRGGKPEDTANFVQLLKTMREVFDSRPKKFGLTFTVPSSYWYLRWFDLPASIKYVDWINLMSYDLHGFWDRLNPIGSSVYAHTNLTEIKEATNLLWRVGVPPEKVVFGVGFYGRSFTLKDPSCSGPGCPFGEQSQKGPCTGEGGIMGYFEIMDILKGGKLKARNSGGNDVAITRRSEPVHLKDEAVKYVVYNDDQWISYDDSETFGTKTDWADGIGLGGLMIWAVDLDDDNFSALSGLTKKSIGSIVPPDIGSVNPNGNDVSQQWSNGGKCVKTACDDRKDSKGVEKVVCKKEEGMIKVGERTCGNNKIETICCPTTNAPSTCQWRGGESGKLCNGQCHQGEINLLSIRGSDGDGSHNHCNSGWQIFCCKADKWSELIDQCHYEKCGAECSSGYEEITQVYTTSECNTGTDQGTPFSPPSNGFRKYCCPKPKAFNNCHWVGKGDCADNTCTNSKGEDDGSIEVMTDRFGDGKSTCKWGRNKVLCCNPPDIDAFSPVNLTYLFPELPPAANTVKFDVQSGIGSTGSTTQAGQGTWGMIVVDGPKSAVVSVSKRDNSHLEFLDCDKAKGEERQTVRYICLNSGPDSNCEDMLLGGIQGTILKMPDGCGPGTYAVAHQVQVSPDQSRPSHLEDTDGPVMELIFDYNFGLVKRDSGDIYFRIDYSSVPSYWSDIVNTTGTYSKRELMEARGFGNDNWWKNKYDNIRRSQEGVRVLEQTYSREVYANRKECSNGKDGYLDIKASVAAKIEAKWGFTLIGTISPWRVSEAYTFFDANTKVGLDYDVSARGSISSDNNVEFPLQRTALSMYEFRHPGIGHFRPWFNADVGVTGDIDLEGNFTISYQASTAGSISQGYPSAGLGHPSGYGVMSPKGAPFKGAIKSASSGGLKIRTTTQTGLEIVFNKYGNSGEFLGVNITGTTDSYTAVQVEDSKYTVSIGSDKASAGLIYASGGTETIAAWNPDSSSTVLLGDRLGAKQVASGSPGDDKDPTKGPNPHYIEYDGDASLAQFKNMLSCPAKSAPTCGLMMCGTDYLDCSDDDDLPYTQYRGSQATSNLLSRETSSFLHVEKEESHSSGHGHGHAAFHHSEARAHLEARTKERKFGVPEPGSGKGKEKMVRYGDVDHVPSGGWDDYPEADEQYSNAYGLADYSDCYDATIVTYEVPKKEDVNEKSKNFATEHIFEENTPPRFFEDAAAGELQSGDTPAVGPVNGRFFIDHFRQRDYLPADVPALPGGENSRIIAERVAITVGSRSNRAYFVLLERDLNNMKQTMWQNHRFFNSDAFARNYGRGTANVMSAVTSFRNAKAVFNYLNIPRVHSRMIGVMNNMRGELQLYQNQWNSDNPTEPIDLVGYWDIWIRDFLRFFSTNVVEVAERSYLALQQLVPAEGDDELEAALIVIEDWIEQLKGSSVPDTGLL</sequence>
<evidence type="ECO:0000256" key="1">
    <source>
        <dbReference type="ARBA" id="ARBA00000822"/>
    </source>
</evidence>
<comment type="caution">
    <text evidence="10">Lacks conserved residue(s) required for the propagation of feature annotation.</text>
</comment>
<dbReference type="SUPFAM" id="SSF54556">
    <property type="entry name" value="Chitinase insertion domain"/>
    <property type="match status" value="1"/>
</dbReference>
<dbReference type="EMBL" id="KE747822">
    <property type="protein sequence ID" value="RMZ69757.1"/>
    <property type="molecule type" value="Genomic_DNA"/>
</dbReference>
<keyword evidence="13" id="KW-1133">Transmembrane helix</keyword>
<dbReference type="GO" id="GO:0008843">
    <property type="term" value="F:endochitinase activity"/>
    <property type="evidence" value="ECO:0007669"/>
    <property type="project" value="UniProtKB-EC"/>
</dbReference>
<dbReference type="SUPFAM" id="SSF57016">
    <property type="entry name" value="Plant lectins/antimicrobial peptides"/>
    <property type="match status" value="1"/>
</dbReference>
<feature type="disulfide bond" evidence="10">
    <location>
        <begin position="83"/>
        <end position="95"/>
    </location>
</feature>
<dbReference type="GO" id="GO:0000272">
    <property type="term" value="P:polysaccharide catabolic process"/>
    <property type="evidence" value="ECO:0007669"/>
    <property type="project" value="UniProtKB-KW"/>
</dbReference>
<keyword evidence="7" id="KW-0119">Carbohydrate metabolism</keyword>
<dbReference type="SMART" id="SM00636">
    <property type="entry name" value="Glyco_18"/>
    <property type="match status" value="1"/>
</dbReference>
<reference evidence="16 17" key="1">
    <citation type="journal article" date="2014" name="PLoS ONE">
        <title>De novo Genome Assembly of the Fungal Plant Pathogen Pyrenophora semeniperda.</title>
        <authorList>
            <person name="Soliai M.M."/>
            <person name="Meyer S.E."/>
            <person name="Udall J.A."/>
            <person name="Elzinga D.E."/>
            <person name="Hermansen R.A."/>
            <person name="Bodily P.M."/>
            <person name="Hart A.A."/>
            <person name="Coleman C.E."/>
        </authorList>
    </citation>
    <scope>NUCLEOTIDE SEQUENCE [LARGE SCALE GENOMIC DNA]</scope>
    <source>
        <strain evidence="16 17">CCB06</strain>
        <tissue evidence="16">Mycelium</tissue>
    </source>
</reference>
<dbReference type="OrthoDB" id="73875at2759"/>
<dbReference type="CDD" id="cd00035">
    <property type="entry name" value="ChtBD1"/>
    <property type="match status" value="1"/>
</dbReference>
<keyword evidence="6" id="KW-0146">Chitin degradation</keyword>
<dbReference type="InterPro" id="IPR050314">
    <property type="entry name" value="Glycosyl_Hydrlase_18"/>
</dbReference>
<evidence type="ECO:0000256" key="5">
    <source>
        <dbReference type="ARBA" id="ARBA00022801"/>
    </source>
</evidence>
<evidence type="ECO:0000256" key="6">
    <source>
        <dbReference type="ARBA" id="ARBA00023024"/>
    </source>
</evidence>
<dbReference type="GO" id="GO:0008061">
    <property type="term" value="F:chitin binding"/>
    <property type="evidence" value="ECO:0007669"/>
    <property type="project" value="UniProtKB-UniRule"/>
</dbReference>
<dbReference type="PROSITE" id="PS51910">
    <property type="entry name" value="GH18_2"/>
    <property type="match status" value="1"/>
</dbReference>
<dbReference type="Gene3D" id="3.10.50.10">
    <property type="match status" value="1"/>
</dbReference>
<accession>A0A3M7M5I0</accession>
<comment type="catalytic activity">
    <reaction evidence="1">
        <text>Random endo-hydrolysis of N-acetyl-beta-D-glucosaminide (1-&gt;4)-beta-linkages in chitin and chitodextrins.</text>
        <dbReference type="EC" id="3.2.1.14"/>
    </reaction>
</comment>
<dbReference type="InterPro" id="IPR036861">
    <property type="entry name" value="Endochitinase-like_sf"/>
</dbReference>
<evidence type="ECO:0000256" key="10">
    <source>
        <dbReference type="PROSITE-ProRule" id="PRU00261"/>
    </source>
</evidence>
<dbReference type="PROSITE" id="PS50941">
    <property type="entry name" value="CHIT_BIND_I_2"/>
    <property type="match status" value="2"/>
</dbReference>
<feature type="disulfide bond" evidence="10">
    <location>
        <begin position="127"/>
        <end position="139"/>
    </location>
</feature>
<comment type="similarity">
    <text evidence="2">Belongs to the glycosyl hydrolase 18 family. Chitinase class V subfamily.</text>
</comment>
<dbReference type="InterPro" id="IPR011583">
    <property type="entry name" value="Chitinase_II/V-like_cat"/>
</dbReference>
<dbReference type="InterPro" id="IPR017853">
    <property type="entry name" value="GH"/>
</dbReference>
<evidence type="ECO:0000256" key="2">
    <source>
        <dbReference type="ARBA" id="ARBA00008682"/>
    </source>
</evidence>
<dbReference type="InterPro" id="IPR001579">
    <property type="entry name" value="Glyco_hydro_18_chit_AS"/>
</dbReference>
<keyword evidence="17" id="KW-1185">Reference proteome</keyword>
<feature type="domain" description="Chitin-binding type-1" evidence="14">
    <location>
        <begin position="74"/>
        <end position="112"/>
    </location>
</feature>
<dbReference type="PANTHER" id="PTHR11177:SF397">
    <property type="entry name" value="CHITINASE"/>
    <property type="match status" value="1"/>
</dbReference>
<dbReference type="Gene3D" id="3.30.60.10">
    <property type="entry name" value="Endochitinase-like"/>
    <property type="match status" value="1"/>
</dbReference>
<keyword evidence="13" id="KW-0812">Transmembrane</keyword>
<feature type="region of interest" description="Disordered" evidence="12">
    <location>
        <begin position="1394"/>
        <end position="1413"/>
    </location>
</feature>
<keyword evidence="4 10" id="KW-0147">Chitin-binding</keyword>
<evidence type="ECO:0000259" key="14">
    <source>
        <dbReference type="PROSITE" id="PS50941"/>
    </source>
</evidence>
<dbReference type="InterPro" id="IPR001002">
    <property type="entry name" value="Chitin-bd_1"/>
</dbReference>
<feature type="domain" description="Chitin-binding type-1" evidence="14">
    <location>
        <begin position="113"/>
        <end position="156"/>
    </location>
</feature>
<evidence type="ECO:0000256" key="4">
    <source>
        <dbReference type="ARBA" id="ARBA00022669"/>
    </source>
</evidence>
<feature type="transmembrane region" description="Helical" evidence="13">
    <location>
        <begin position="12"/>
        <end position="31"/>
    </location>
</feature>
<evidence type="ECO:0000256" key="8">
    <source>
        <dbReference type="ARBA" id="ARBA00023295"/>
    </source>
</evidence>
<dbReference type="Gene3D" id="3.20.20.80">
    <property type="entry name" value="Glycosidases"/>
    <property type="match status" value="1"/>
</dbReference>
<organism evidence="16 17">
    <name type="scientific">Pyrenophora seminiperda CCB06</name>
    <dbReference type="NCBI Taxonomy" id="1302712"/>
    <lineage>
        <taxon>Eukaryota</taxon>
        <taxon>Fungi</taxon>
        <taxon>Dikarya</taxon>
        <taxon>Ascomycota</taxon>
        <taxon>Pezizomycotina</taxon>
        <taxon>Dothideomycetes</taxon>
        <taxon>Pleosporomycetidae</taxon>
        <taxon>Pleosporales</taxon>
        <taxon>Pleosporineae</taxon>
        <taxon>Pleosporaceae</taxon>
        <taxon>Pyrenophora</taxon>
    </lineage>
</organism>
<feature type="region of interest" description="Disordered" evidence="12">
    <location>
        <begin position="1368"/>
        <end position="1388"/>
    </location>
</feature>
<feature type="disulfide bond" evidence="10">
    <location>
        <begin position="150"/>
        <end position="154"/>
    </location>
</feature>
<keyword evidence="13" id="KW-0472">Membrane</keyword>